<dbReference type="Proteomes" id="UP000215590">
    <property type="component" value="Unassembled WGS sequence"/>
</dbReference>
<protein>
    <submittedName>
        <fullName evidence="2">Putative hydrolase</fullName>
    </submittedName>
</protein>
<dbReference type="EMBL" id="NNRJ01000061">
    <property type="protein sequence ID" value="OYR11402.1"/>
    <property type="molecule type" value="Genomic_DNA"/>
</dbReference>
<evidence type="ECO:0000313" key="2">
    <source>
        <dbReference type="EMBL" id="OYR11402.1"/>
    </source>
</evidence>
<gene>
    <name evidence="2" type="ORF">CEV31_3739</name>
</gene>
<feature type="transmembrane region" description="Helical" evidence="1">
    <location>
        <begin position="16"/>
        <end position="33"/>
    </location>
</feature>
<keyword evidence="1" id="KW-1133">Transmembrane helix</keyword>
<accession>A0A256F985</accession>
<evidence type="ECO:0000256" key="1">
    <source>
        <dbReference type="SAM" id="Phobius"/>
    </source>
</evidence>
<keyword evidence="1" id="KW-0472">Membrane</keyword>
<organism evidence="2 3">
    <name type="scientific">Brucella thiophenivorans</name>
    <dbReference type="NCBI Taxonomy" id="571255"/>
    <lineage>
        <taxon>Bacteria</taxon>
        <taxon>Pseudomonadati</taxon>
        <taxon>Pseudomonadota</taxon>
        <taxon>Alphaproteobacteria</taxon>
        <taxon>Hyphomicrobiales</taxon>
        <taxon>Brucellaceae</taxon>
        <taxon>Brucella/Ochrobactrum group</taxon>
        <taxon>Brucella</taxon>
    </lineage>
</organism>
<name>A0A256F985_9HYPH</name>
<comment type="caution">
    <text evidence="2">The sequence shown here is derived from an EMBL/GenBank/DDBJ whole genome shotgun (WGS) entry which is preliminary data.</text>
</comment>
<evidence type="ECO:0000313" key="3">
    <source>
        <dbReference type="Proteomes" id="UP000215590"/>
    </source>
</evidence>
<keyword evidence="3" id="KW-1185">Reference proteome</keyword>
<dbReference type="GO" id="GO:0016787">
    <property type="term" value="F:hydrolase activity"/>
    <property type="evidence" value="ECO:0007669"/>
    <property type="project" value="UniProtKB-KW"/>
</dbReference>
<reference evidence="2 3" key="1">
    <citation type="submission" date="2017-07" db="EMBL/GenBank/DDBJ databases">
        <title>Phylogenetic study on the rhizospheric bacterium Ochrobactrum sp. A44.</title>
        <authorList>
            <person name="Krzyzanowska D.M."/>
            <person name="Ossowicki A."/>
            <person name="Rajewska M."/>
            <person name="Maciag T."/>
            <person name="Kaczynski Z."/>
            <person name="Czerwicka M."/>
            <person name="Jafra S."/>
        </authorList>
    </citation>
    <scope>NUCLEOTIDE SEQUENCE [LARGE SCALE GENOMIC DNA]</scope>
    <source>
        <strain evidence="2 3">DSM 7216</strain>
    </source>
</reference>
<dbReference type="AlphaFoldDB" id="A0A256F985"/>
<keyword evidence="1" id="KW-0812">Transmembrane</keyword>
<proteinExistence type="predicted"/>
<keyword evidence="2" id="KW-0378">Hydrolase</keyword>
<sequence>MVLAGTAFVELQSRHVVVQIVVACMGMIMRALGGRICRLLTLRFFWRIGVRLLGCVSWR</sequence>